<proteinExistence type="predicted"/>
<dbReference type="RefSeq" id="WP_169379926.1">
    <property type="nucleotide sequence ID" value="NZ_JAAXLA010000005.1"/>
</dbReference>
<dbReference type="Pfam" id="PF00903">
    <property type="entry name" value="Glyoxalase"/>
    <property type="match status" value="1"/>
</dbReference>
<feature type="domain" description="Glyoxalase/fosfomycin resistance/dioxygenase" evidence="1">
    <location>
        <begin position="8"/>
        <end position="117"/>
    </location>
</feature>
<evidence type="ECO:0000259" key="1">
    <source>
        <dbReference type="Pfam" id="PF00903"/>
    </source>
</evidence>
<protein>
    <submittedName>
        <fullName evidence="2">VOC family protein</fullName>
    </submittedName>
</protein>
<name>A0ABX1S6J2_9PSEU</name>
<accession>A0ABX1S6J2</accession>
<dbReference type="InterPro" id="IPR004360">
    <property type="entry name" value="Glyas_Fos-R_dOase_dom"/>
</dbReference>
<dbReference type="Gene3D" id="3.10.180.10">
    <property type="entry name" value="2,3-Dihydroxybiphenyl 1,2-Dioxygenase, domain 1"/>
    <property type="match status" value="1"/>
</dbReference>
<organism evidence="2 3">
    <name type="scientific">Pseudonocardia acidicola</name>
    <dbReference type="NCBI Taxonomy" id="2724939"/>
    <lineage>
        <taxon>Bacteria</taxon>
        <taxon>Bacillati</taxon>
        <taxon>Actinomycetota</taxon>
        <taxon>Actinomycetes</taxon>
        <taxon>Pseudonocardiales</taxon>
        <taxon>Pseudonocardiaceae</taxon>
        <taxon>Pseudonocardia</taxon>
    </lineage>
</organism>
<dbReference type="EMBL" id="JAAXLA010000005">
    <property type="protein sequence ID" value="NMH96539.1"/>
    <property type="molecule type" value="Genomic_DNA"/>
</dbReference>
<dbReference type="SUPFAM" id="SSF54593">
    <property type="entry name" value="Glyoxalase/Bleomycin resistance protein/Dihydroxybiphenyl dioxygenase"/>
    <property type="match status" value="1"/>
</dbReference>
<keyword evidence="3" id="KW-1185">Reference proteome</keyword>
<gene>
    <name evidence="2" type="ORF">HF526_04275</name>
</gene>
<evidence type="ECO:0000313" key="3">
    <source>
        <dbReference type="Proteomes" id="UP000820669"/>
    </source>
</evidence>
<comment type="caution">
    <text evidence="2">The sequence shown here is derived from an EMBL/GenBank/DDBJ whole genome shotgun (WGS) entry which is preliminary data.</text>
</comment>
<dbReference type="InterPro" id="IPR029068">
    <property type="entry name" value="Glyas_Bleomycin-R_OHBP_Dase"/>
</dbReference>
<evidence type="ECO:0000313" key="2">
    <source>
        <dbReference type="EMBL" id="NMH96539.1"/>
    </source>
</evidence>
<sequence length="144" mass="16004">MAAVSIGNHAALRVNRIEREKVRTFYLDVLGGQLTRELDDKDDIRLGSDFYLALLYTRGDGATVDQGVSYAAEDALAEDDFLKAMFLELKADDVENTKRRIIASGVRVLNVPDPHLYFQAPGGQVFRLVGQDEDLSAYEGGRHD</sequence>
<dbReference type="Proteomes" id="UP000820669">
    <property type="component" value="Unassembled WGS sequence"/>
</dbReference>
<reference evidence="2 3" key="1">
    <citation type="submission" date="2020-04" db="EMBL/GenBank/DDBJ databases">
        <authorList>
            <person name="Klaysubun C."/>
            <person name="Duangmal K."/>
            <person name="Lipun K."/>
        </authorList>
    </citation>
    <scope>NUCLEOTIDE SEQUENCE [LARGE SCALE GENOMIC DNA]</scope>
    <source>
        <strain evidence="2 3">K10HN5</strain>
    </source>
</reference>